<organism evidence="3 4">
    <name type="scientific">Vulcaniibacterium thermophilum</name>
    <dbReference type="NCBI Taxonomy" id="1169913"/>
    <lineage>
        <taxon>Bacteria</taxon>
        <taxon>Pseudomonadati</taxon>
        <taxon>Pseudomonadota</taxon>
        <taxon>Gammaproteobacteria</taxon>
        <taxon>Lysobacterales</taxon>
        <taxon>Lysobacteraceae</taxon>
        <taxon>Vulcaniibacterium</taxon>
    </lineage>
</organism>
<feature type="region of interest" description="Disordered" evidence="1">
    <location>
        <begin position="161"/>
        <end position="181"/>
    </location>
</feature>
<keyword evidence="2" id="KW-0732">Signal</keyword>
<accession>A0A918ZCX9</accession>
<dbReference type="EMBL" id="BNCF01000026">
    <property type="protein sequence ID" value="GHE44846.1"/>
    <property type="molecule type" value="Genomic_DNA"/>
</dbReference>
<evidence type="ECO:0000313" key="4">
    <source>
        <dbReference type="Proteomes" id="UP000636453"/>
    </source>
</evidence>
<feature type="signal peptide" evidence="2">
    <location>
        <begin position="1"/>
        <end position="32"/>
    </location>
</feature>
<feature type="chain" id="PRO_5037023403" description="Secreted protein" evidence="2">
    <location>
        <begin position="33"/>
        <end position="181"/>
    </location>
</feature>
<dbReference type="AlphaFoldDB" id="A0A918ZCX9"/>
<evidence type="ECO:0008006" key="5">
    <source>
        <dbReference type="Google" id="ProtNLM"/>
    </source>
</evidence>
<reference evidence="3" key="1">
    <citation type="journal article" date="2014" name="Int. J. Syst. Evol. Microbiol.">
        <title>Complete genome sequence of Corynebacterium casei LMG S-19264T (=DSM 44701T), isolated from a smear-ripened cheese.</title>
        <authorList>
            <consortium name="US DOE Joint Genome Institute (JGI-PGF)"/>
            <person name="Walter F."/>
            <person name="Albersmeier A."/>
            <person name="Kalinowski J."/>
            <person name="Ruckert C."/>
        </authorList>
    </citation>
    <scope>NUCLEOTIDE SEQUENCE</scope>
    <source>
        <strain evidence="3">KCTC 32020</strain>
    </source>
</reference>
<evidence type="ECO:0000256" key="2">
    <source>
        <dbReference type="SAM" id="SignalP"/>
    </source>
</evidence>
<evidence type="ECO:0000256" key="1">
    <source>
        <dbReference type="SAM" id="MobiDB-lite"/>
    </source>
</evidence>
<feature type="compositionally biased region" description="Low complexity" evidence="1">
    <location>
        <begin position="109"/>
        <end position="121"/>
    </location>
</feature>
<feature type="region of interest" description="Disordered" evidence="1">
    <location>
        <begin position="109"/>
        <end position="128"/>
    </location>
</feature>
<evidence type="ECO:0000313" key="3">
    <source>
        <dbReference type="EMBL" id="GHE44846.1"/>
    </source>
</evidence>
<feature type="compositionally biased region" description="Pro residues" evidence="1">
    <location>
        <begin position="171"/>
        <end position="181"/>
    </location>
</feature>
<protein>
    <recommendedName>
        <fullName evidence="5">Secreted protein</fullName>
    </recommendedName>
</protein>
<sequence>MRAYTAAQQPEGGLMRIILALALGAAAGTAHAQTVQCANLAAANAAAAVVEPAMAAPVAPELVAPAHPLGSPSGVLAQAYDEALSVDRVLLRLRIEGCQNVAKALPSAAPGAAPLASDPAAYKPQTQYDNTPWRFDMSQGGKRMTADEFDAWMKARGVRVAKGAPAATTPAPAPAPTPEKK</sequence>
<name>A0A918ZCX9_9GAMM</name>
<keyword evidence="4" id="KW-1185">Reference proteome</keyword>
<proteinExistence type="predicted"/>
<gene>
    <name evidence="3" type="ORF">GCM10007167_28050</name>
</gene>
<comment type="caution">
    <text evidence="3">The sequence shown here is derived from an EMBL/GenBank/DDBJ whole genome shotgun (WGS) entry which is preliminary data.</text>
</comment>
<dbReference type="Proteomes" id="UP000636453">
    <property type="component" value="Unassembled WGS sequence"/>
</dbReference>
<reference evidence="3" key="2">
    <citation type="submission" date="2020-09" db="EMBL/GenBank/DDBJ databases">
        <authorList>
            <person name="Sun Q."/>
            <person name="Kim S."/>
        </authorList>
    </citation>
    <scope>NUCLEOTIDE SEQUENCE</scope>
    <source>
        <strain evidence="3">KCTC 32020</strain>
    </source>
</reference>